<dbReference type="Pfam" id="PF12279">
    <property type="entry name" value="DUF3619"/>
    <property type="match status" value="1"/>
</dbReference>
<feature type="transmembrane region" description="Helical" evidence="1">
    <location>
        <begin position="75"/>
        <end position="96"/>
    </location>
</feature>
<evidence type="ECO:0000313" key="2">
    <source>
        <dbReference type="EMBL" id="MBC3934414.1"/>
    </source>
</evidence>
<keyword evidence="1" id="KW-0812">Transmembrane</keyword>
<evidence type="ECO:0000256" key="1">
    <source>
        <dbReference type="SAM" id="Phobius"/>
    </source>
</evidence>
<dbReference type="RefSeq" id="WP_186880046.1">
    <property type="nucleotide sequence ID" value="NZ_JACOGG010000003.1"/>
</dbReference>
<keyword evidence="1" id="KW-1133">Transmembrane helix</keyword>
<dbReference type="Proteomes" id="UP000612361">
    <property type="component" value="Unassembled WGS sequence"/>
</dbReference>
<gene>
    <name evidence="2" type="ORF">H8K47_03475</name>
</gene>
<keyword evidence="3" id="KW-1185">Reference proteome</keyword>
<accession>A0A923KS08</accession>
<proteinExistence type="predicted"/>
<dbReference type="EMBL" id="JACOGG010000003">
    <property type="protein sequence ID" value="MBC3934414.1"/>
    <property type="molecule type" value="Genomic_DNA"/>
</dbReference>
<comment type="caution">
    <text evidence="2">The sequence shown here is derived from an EMBL/GenBank/DDBJ whole genome shotgun (WGS) entry which is preliminary data.</text>
</comment>
<keyword evidence="1" id="KW-0472">Membrane</keyword>
<reference evidence="2" key="1">
    <citation type="submission" date="2020-08" db="EMBL/GenBank/DDBJ databases">
        <title>Novel species isolated from subtropical streams in China.</title>
        <authorList>
            <person name="Lu H."/>
        </authorList>
    </citation>
    <scope>NUCLEOTIDE SEQUENCE</scope>
    <source>
        <strain evidence="2">CY7W</strain>
    </source>
</reference>
<dbReference type="InterPro" id="IPR022064">
    <property type="entry name" value="DUF3619"/>
</dbReference>
<organism evidence="2 3">
    <name type="scientific">Undibacterium rugosum</name>
    <dbReference type="NCBI Taxonomy" id="2762291"/>
    <lineage>
        <taxon>Bacteria</taxon>
        <taxon>Pseudomonadati</taxon>
        <taxon>Pseudomonadota</taxon>
        <taxon>Betaproteobacteria</taxon>
        <taxon>Burkholderiales</taxon>
        <taxon>Oxalobacteraceae</taxon>
        <taxon>Undibacterium</taxon>
    </lineage>
</organism>
<dbReference type="AlphaFoldDB" id="A0A923KS08"/>
<evidence type="ECO:0000313" key="3">
    <source>
        <dbReference type="Proteomes" id="UP000612361"/>
    </source>
</evidence>
<name>A0A923KS08_9BURK</name>
<protein>
    <submittedName>
        <fullName evidence="2">DUF3619 family protein</fullName>
    </submittedName>
</protein>
<sequence length="144" mass="15962">MNYSKESQDLDFAYKVRRALNESAEQLPAPTLDRLAQARKLAMARKKKEAPVAVRVFKGAFAGNHGYSFSGPGSWMGKLGLALPTLVLVIGMFGIYEYEQQQNINELADIDATMLVDELPPAAYVDTGFTAYLNNKDNKDKPED</sequence>